<keyword evidence="3" id="KW-1185">Reference proteome</keyword>
<accession>A0A1Z5KRU0</accession>
<protein>
    <submittedName>
        <fullName evidence="2">Uncharacterized protein</fullName>
    </submittedName>
</protein>
<reference evidence="2 3" key="1">
    <citation type="journal article" date="2015" name="Plant Cell">
        <title>Oil accumulation by the oleaginous diatom Fistulifera solaris as revealed by the genome and transcriptome.</title>
        <authorList>
            <person name="Tanaka T."/>
            <person name="Maeda Y."/>
            <person name="Veluchamy A."/>
            <person name="Tanaka M."/>
            <person name="Abida H."/>
            <person name="Marechal E."/>
            <person name="Bowler C."/>
            <person name="Muto M."/>
            <person name="Sunaga Y."/>
            <person name="Tanaka M."/>
            <person name="Yoshino T."/>
            <person name="Taniguchi T."/>
            <person name="Fukuda Y."/>
            <person name="Nemoto M."/>
            <person name="Matsumoto M."/>
            <person name="Wong P.S."/>
            <person name="Aburatani S."/>
            <person name="Fujibuchi W."/>
        </authorList>
    </citation>
    <scope>NUCLEOTIDE SEQUENCE [LARGE SCALE GENOMIC DNA]</scope>
    <source>
        <strain evidence="2 3">JPCC DA0580</strain>
    </source>
</reference>
<dbReference type="AlphaFoldDB" id="A0A1Z5KRU0"/>
<dbReference type="EMBL" id="BDSP01000285">
    <property type="protein sequence ID" value="GAX29034.1"/>
    <property type="molecule type" value="Genomic_DNA"/>
</dbReference>
<organism evidence="2 3">
    <name type="scientific">Fistulifera solaris</name>
    <name type="common">Oleaginous diatom</name>
    <dbReference type="NCBI Taxonomy" id="1519565"/>
    <lineage>
        <taxon>Eukaryota</taxon>
        <taxon>Sar</taxon>
        <taxon>Stramenopiles</taxon>
        <taxon>Ochrophyta</taxon>
        <taxon>Bacillariophyta</taxon>
        <taxon>Bacillariophyceae</taxon>
        <taxon>Bacillariophycidae</taxon>
        <taxon>Naviculales</taxon>
        <taxon>Naviculaceae</taxon>
        <taxon>Fistulifera</taxon>
    </lineage>
</organism>
<sequence>MPDSWVSRLRHAIGPGGYVDQMRRSVQSVVLYEAYRAVEPCMNTLRPFQRKAAYLEQCTHLLKQLVDEGVLLQHQSAEIMYRTMSSQAPLDGTAAITRHRGLQQELETLAEAIKPFWVTGRSHEEAVDRLAHHFFESRSDGIHRGRPTPPMWEHANNHVMLTFRLYYQGDQLNTNFPAPVLMVDLQELRKKARSEVPDSAVVKPSPSKKMMAEEEEEKRLTVQEVREHLELLKEFEGVIPDEEIAQRKRDLFLSLPAVPAKRNKTDV</sequence>
<dbReference type="OrthoDB" id="47709at2759"/>
<evidence type="ECO:0000256" key="1">
    <source>
        <dbReference type="SAM" id="MobiDB-lite"/>
    </source>
</evidence>
<evidence type="ECO:0000313" key="2">
    <source>
        <dbReference type="EMBL" id="GAX29034.1"/>
    </source>
</evidence>
<evidence type="ECO:0000313" key="3">
    <source>
        <dbReference type="Proteomes" id="UP000198406"/>
    </source>
</evidence>
<name>A0A1Z5KRU0_FISSO</name>
<dbReference type="InParanoid" id="A0A1Z5KRU0"/>
<proteinExistence type="predicted"/>
<feature type="region of interest" description="Disordered" evidence="1">
    <location>
        <begin position="196"/>
        <end position="219"/>
    </location>
</feature>
<gene>
    <name evidence="2" type="ORF">FisN_7Hh374</name>
</gene>
<comment type="caution">
    <text evidence="2">The sequence shown here is derived from an EMBL/GenBank/DDBJ whole genome shotgun (WGS) entry which is preliminary data.</text>
</comment>
<dbReference type="Proteomes" id="UP000198406">
    <property type="component" value="Unassembled WGS sequence"/>
</dbReference>